<evidence type="ECO:0000256" key="1">
    <source>
        <dbReference type="ARBA" id="ARBA00011073"/>
    </source>
</evidence>
<name>A0A6A5X970_9PLEO</name>
<evidence type="ECO:0000256" key="8">
    <source>
        <dbReference type="SAM" id="SignalP"/>
    </source>
</evidence>
<comment type="similarity">
    <text evidence="1 6 7">Belongs to the peptidase S8 family.</text>
</comment>
<dbReference type="GO" id="GO:0005576">
    <property type="term" value="C:extracellular region"/>
    <property type="evidence" value="ECO:0007669"/>
    <property type="project" value="UniProtKB-ARBA"/>
</dbReference>
<dbReference type="GO" id="GO:0006508">
    <property type="term" value="P:proteolysis"/>
    <property type="evidence" value="ECO:0007669"/>
    <property type="project" value="UniProtKB-KW"/>
</dbReference>
<dbReference type="AlphaFoldDB" id="A0A6A5X970"/>
<dbReference type="GeneID" id="54292018"/>
<feature type="signal peptide" evidence="8">
    <location>
        <begin position="1"/>
        <end position="20"/>
    </location>
</feature>
<dbReference type="InterPro" id="IPR015500">
    <property type="entry name" value="Peptidase_S8_subtilisin-rel"/>
</dbReference>
<dbReference type="Proteomes" id="UP000799778">
    <property type="component" value="Unassembled WGS sequence"/>
</dbReference>
<dbReference type="PANTHER" id="PTHR43806">
    <property type="entry name" value="PEPTIDASE S8"/>
    <property type="match status" value="1"/>
</dbReference>
<feature type="active site" description="Charge relay system" evidence="6">
    <location>
        <position position="189"/>
    </location>
</feature>
<feature type="domain" description="Peptidase S8/S53" evidence="9">
    <location>
        <begin position="156"/>
        <end position="364"/>
    </location>
</feature>
<feature type="domain" description="Inhibitor I9" evidence="10">
    <location>
        <begin position="33"/>
        <end position="116"/>
    </location>
</feature>
<dbReference type="PANTHER" id="PTHR43806:SF58">
    <property type="entry name" value="ALKALINE PROTEASE 1-RELATED"/>
    <property type="match status" value="1"/>
</dbReference>
<dbReference type="Gene3D" id="3.40.50.200">
    <property type="entry name" value="Peptidase S8/S53 domain"/>
    <property type="match status" value="1"/>
</dbReference>
<evidence type="ECO:0000256" key="3">
    <source>
        <dbReference type="ARBA" id="ARBA00022729"/>
    </source>
</evidence>
<dbReference type="InterPro" id="IPR000209">
    <property type="entry name" value="Peptidase_S8/S53_dom"/>
</dbReference>
<dbReference type="SUPFAM" id="SSF52743">
    <property type="entry name" value="Subtilisin-like"/>
    <property type="match status" value="1"/>
</dbReference>
<dbReference type="InterPro" id="IPR034193">
    <property type="entry name" value="PCSK9_ProteinaseK-like"/>
</dbReference>
<proteinExistence type="inferred from homology"/>
<keyword evidence="3 8" id="KW-0732">Signal</keyword>
<dbReference type="InterPro" id="IPR023828">
    <property type="entry name" value="Peptidase_S8_Ser-AS"/>
</dbReference>
<dbReference type="PROSITE" id="PS00136">
    <property type="entry name" value="SUBTILASE_ASP"/>
    <property type="match status" value="1"/>
</dbReference>
<dbReference type="PROSITE" id="PS00138">
    <property type="entry name" value="SUBTILASE_SER"/>
    <property type="match status" value="1"/>
</dbReference>
<dbReference type="Pfam" id="PF00082">
    <property type="entry name" value="Peptidase_S8"/>
    <property type="match status" value="1"/>
</dbReference>
<evidence type="ECO:0000313" key="11">
    <source>
        <dbReference type="EMBL" id="KAF2009518.1"/>
    </source>
</evidence>
<reference evidence="11" key="1">
    <citation type="journal article" date="2020" name="Stud. Mycol.">
        <title>101 Dothideomycetes genomes: a test case for predicting lifestyles and emergence of pathogens.</title>
        <authorList>
            <person name="Haridas S."/>
            <person name="Albert R."/>
            <person name="Binder M."/>
            <person name="Bloem J."/>
            <person name="Labutti K."/>
            <person name="Salamov A."/>
            <person name="Andreopoulos B."/>
            <person name="Baker S."/>
            <person name="Barry K."/>
            <person name="Bills G."/>
            <person name="Bluhm B."/>
            <person name="Cannon C."/>
            <person name="Castanera R."/>
            <person name="Culley D."/>
            <person name="Daum C."/>
            <person name="Ezra D."/>
            <person name="Gonzalez J."/>
            <person name="Henrissat B."/>
            <person name="Kuo A."/>
            <person name="Liang C."/>
            <person name="Lipzen A."/>
            <person name="Lutzoni F."/>
            <person name="Magnuson J."/>
            <person name="Mondo S."/>
            <person name="Nolan M."/>
            <person name="Ohm R."/>
            <person name="Pangilinan J."/>
            <person name="Park H.-J."/>
            <person name="Ramirez L."/>
            <person name="Alfaro M."/>
            <person name="Sun H."/>
            <person name="Tritt A."/>
            <person name="Yoshinaga Y."/>
            <person name="Zwiers L.-H."/>
            <person name="Turgeon B."/>
            <person name="Goodwin S."/>
            <person name="Spatafora J."/>
            <person name="Crous P."/>
            <person name="Grigoriev I."/>
        </authorList>
    </citation>
    <scope>NUCLEOTIDE SEQUENCE</scope>
    <source>
        <strain evidence="11">CBS 175.79</strain>
    </source>
</reference>
<dbReference type="EMBL" id="ML978078">
    <property type="protein sequence ID" value="KAF2009518.1"/>
    <property type="molecule type" value="Genomic_DNA"/>
</dbReference>
<keyword evidence="4 6" id="KW-0378">Hydrolase</keyword>
<keyword evidence="5 6" id="KW-0720">Serine protease</keyword>
<dbReference type="OrthoDB" id="206201at2759"/>
<dbReference type="InterPro" id="IPR023827">
    <property type="entry name" value="Peptidase_S8_Asp-AS"/>
</dbReference>
<dbReference type="PROSITE" id="PS00137">
    <property type="entry name" value="SUBTILASE_HIS"/>
    <property type="match status" value="1"/>
</dbReference>
<keyword evidence="2 6" id="KW-0645">Protease</keyword>
<dbReference type="InterPro" id="IPR022398">
    <property type="entry name" value="Peptidase_S8_His-AS"/>
</dbReference>
<evidence type="ECO:0000259" key="9">
    <source>
        <dbReference type="Pfam" id="PF00082"/>
    </source>
</evidence>
<evidence type="ECO:0000256" key="4">
    <source>
        <dbReference type="ARBA" id="ARBA00022801"/>
    </source>
</evidence>
<feature type="active site" description="Charge relay system" evidence="6">
    <location>
        <position position="158"/>
    </location>
</feature>
<evidence type="ECO:0000256" key="7">
    <source>
        <dbReference type="RuleBase" id="RU003355"/>
    </source>
</evidence>
<dbReference type="Gene3D" id="3.30.70.80">
    <property type="entry name" value="Peptidase S8 propeptide/proteinase inhibitor I9"/>
    <property type="match status" value="1"/>
</dbReference>
<gene>
    <name evidence="11" type="ORF">BU24DRAFT_77162</name>
</gene>
<dbReference type="PROSITE" id="PS51892">
    <property type="entry name" value="SUBTILASE"/>
    <property type="match status" value="1"/>
</dbReference>
<dbReference type="PRINTS" id="PR00723">
    <property type="entry name" value="SUBTILISIN"/>
</dbReference>
<dbReference type="SUPFAM" id="SSF54897">
    <property type="entry name" value="Protease propeptides/inhibitors"/>
    <property type="match status" value="1"/>
</dbReference>
<dbReference type="InterPro" id="IPR010259">
    <property type="entry name" value="S8pro/Inhibitor_I9"/>
</dbReference>
<protein>
    <submittedName>
        <fullName evidence="11">Oryzin</fullName>
    </submittedName>
</protein>
<dbReference type="Pfam" id="PF05922">
    <property type="entry name" value="Inhibitor_I9"/>
    <property type="match status" value="1"/>
</dbReference>
<evidence type="ECO:0000259" key="10">
    <source>
        <dbReference type="Pfam" id="PF05922"/>
    </source>
</evidence>
<dbReference type="InterPro" id="IPR037045">
    <property type="entry name" value="S8pro/Inhibitor_I9_sf"/>
</dbReference>
<dbReference type="FunFam" id="3.40.50.200:FF:000007">
    <property type="entry name" value="Subtilisin-like serine protease"/>
    <property type="match status" value="1"/>
</dbReference>
<evidence type="ECO:0000256" key="6">
    <source>
        <dbReference type="PROSITE-ProRule" id="PRU01240"/>
    </source>
</evidence>
<dbReference type="InterPro" id="IPR050131">
    <property type="entry name" value="Peptidase_S8_subtilisin-like"/>
</dbReference>
<evidence type="ECO:0000256" key="5">
    <source>
        <dbReference type="ARBA" id="ARBA00022825"/>
    </source>
</evidence>
<evidence type="ECO:0000313" key="12">
    <source>
        <dbReference type="Proteomes" id="UP000799778"/>
    </source>
</evidence>
<organism evidence="11 12">
    <name type="scientific">Aaosphaeria arxii CBS 175.79</name>
    <dbReference type="NCBI Taxonomy" id="1450172"/>
    <lineage>
        <taxon>Eukaryota</taxon>
        <taxon>Fungi</taxon>
        <taxon>Dikarya</taxon>
        <taxon>Ascomycota</taxon>
        <taxon>Pezizomycotina</taxon>
        <taxon>Dothideomycetes</taxon>
        <taxon>Pleosporomycetidae</taxon>
        <taxon>Pleosporales</taxon>
        <taxon>Pleosporales incertae sedis</taxon>
        <taxon>Aaosphaeria</taxon>
    </lineage>
</organism>
<evidence type="ECO:0000256" key="2">
    <source>
        <dbReference type="ARBA" id="ARBA00022670"/>
    </source>
</evidence>
<accession>A0A6A5X970</accession>
<keyword evidence="12" id="KW-1185">Reference proteome</keyword>
<feature type="chain" id="PRO_5025609125" evidence="8">
    <location>
        <begin position="21"/>
        <end position="402"/>
    </location>
</feature>
<dbReference type="RefSeq" id="XP_033377857.1">
    <property type="nucleotide sequence ID" value="XM_033534621.1"/>
</dbReference>
<feature type="active site" description="Charge relay system" evidence="6">
    <location>
        <position position="348"/>
    </location>
</feature>
<sequence>MQFISRLAALAAAVPFLAQAAPIVKTESVEGKWIIQLRPDVDVATIAAHHNTVREIHARNILNRRDLTAAETGGVENEYGFGNFHGYSGGFDAATIEELKGLPEVLNVEADSIMTTLDLTTQSSAPWGLGSISSKSGTASDYVFDESAGEGTYSYVIDTGIRTTHQEFEGRASFGFNAVNTVDTDNAGHGTHVSGIIGGKTYGVAKKTNLIAVKIFEGNSGTTSTVLKGFDWAVNDVVSKSRQSTGVLNLSLGGPGSTVWDQAITAAWAQGVLVVVAAGNENTLASTRSPARSPETICVGNVQSNLKRYGGGSGSNYGPAVDIFAAGTNVISAYRTSDSATTSLTGTSMASPHVAGLVSYLRGIEPATAEVIKKKVLDLAITGLVTDLMESKDRLAYNGNGR</sequence>
<dbReference type="InterPro" id="IPR036852">
    <property type="entry name" value="Peptidase_S8/S53_dom_sf"/>
</dbReference>
<dbReference type="CDD" id="cd04077">
    <property type="entry name" value="Peptidases_S8_PCSK9_ProteinaseK_like"/>
    <property type="match status" value="1"/>
</dbReference>
<dbReference type="GO" id="GO:0004252">
    <property type="term" value="F:serine-type endopeptidase activity"/>
    <property type="evidence" value="ECO:0007669"/>
    <property type="project" value="UniProtKB-UniRule"/>
</dbReference>